<sequence length="152" mass="17819">MKEINKDMRNKDMRNKELIEELISLWENSVKETHSFLSVKEIEDIKQYVPQALKAIEHLIVEFDDNEKPIAFMGIVGEKLEMLFISPNHMKKGLGRKLLEEAIKNYSVNELVVNEQNPQAKGFYEHLGFKVYKRNPIDEQGNQYPILFMHLG</sequence>
<protein>
    <submittedName>
        <fullName evidence="4">GNAT family N-acetyltransferase</fullName>
        <ecNumber evidence="4">2.3.1.-</ecNumber>
    </submittedName>
</protein>
<reference evidence="4" key="2">
    <citation type="journal article" date="2023" name="Food Microbiol.">
        <title>Evaluation of the fermentation potential of lactic acid bacteria isolated from herbs, fruits and vegetables as starter cultures in nut-based milk alternatives.</title>
        <authorList>
            <person name="Huang W."/>
            <person name="Dong A."/>
            <person name="Pham H.T."/>
            <person name="Zhou C."/>
            <person name="Huo Z."/>
            <person name="Watjen A.P."/>
            <person name="Prakash S."/>
            <person name="Bang-Berthelsen C.H."/>
            <person name="Turner M.S."/>
        </authorList>
    </citation>
    <scope>NUCLEOTIDE SEQUENCE</scope>
    <source>
        <strain evidence="4">54</strain>
    </source>
</reference>
<dbReference type="CDD" id="cd04301">
    <property type="entry name" value="NAT_SF"/>
    <property type="match status" value="1"/>
</dbReference>
<dbReference type="AlphaFoldDB" id="A0AAP3Z2R6"/>
<dbReference type="Pfam" id="PF13673">
    <property type="entry name" value="Acetyltransf_10"/>
    <property type="match status" value="1"/>
</dbReference>
<proteinExistence type="predicted"/>
<organism evidence="4 5">
    <name type="scientific">Lactococcus lactis</name>
    <dbReference type="NCBI Taxonomy" id="1358"/>
    <lineage>
        <taxon>Bacteria</taxon>
        <taxon>Bacillati</taxon>
        <taxon>Bacillota</taxon>
        <taxon>Bacilli</taxon>
        <taxon>Lactobacillales</taxon>
        <taxon>Streptococcaceae</taxon>
        <taxon>Lactococcus</taxon>
    </lineage>
</organism>
<reference evidence="4" key="1">
    <citation type="submission" date="2022-10" db="EMBL/GenBank/DDBJ databases">
        <authorList>
            <person name="Turner M.S."/>
            <person name="Huang W."/>
        </authorList>
    </citation>
    <scope>NUCLEOTIDE SEQUENCE</scope>
    <source>
        <strain evidence="4">54</strain>
    </source>
</reference>
<keyword evidence="1 4" id="KW-0808">Transferase</keyword>
<accession>A0AAP3Z2R6</accession>
<keyword evidence="2 4" id="KW-0012">Acyltransferase</keyword>
<evidence type="ECO:0000259" key="3">
    <source>
        <dbReference type="PROSITE" id="PS51186"/>
    </source>
</evidence>
<evidence type="ECO:0000313" key="4">
    <source>
        <dbReference type="EMBL" id="MDG4977264.1"/>
    </source>
</evidence>
<gene>
    <name evidence="4" type="ORF">OGZ50_11010</name>
</gene>
<dbReference type="EC" id="2.3.1.-" evidence="4"/>
<comment type="caution">
    <text evidence="4">The sequence shown here is derived from an EMBL/GenBank/DDBJ whole genome shotgun (WGS) entry which is preliminary data.</text>
</comment>
<dbReference type="EMBL" id="JAOWLV010000006">
    <property type="protein sequence ID" value="MDG4977264.1"/>
    <property type="molecule type" value="Genomic_DNA"/>
</dbReference>
<dbReference type="GO" id="GO:0016747">
    <property type="term" value="F:acyltransferase activity, transferring groups other than amino-acyl groups"/>
    <property type="evidence" value="ECO:0007669"/>
    <property type="project" value="InterPro"/>
</dbReference>
<dbReference type="InterPro" id="IPR016181">
    <property type="entry name" value="Acyl_CoA_acyltransferase"/>
</dbReference>
<dbReference type="Proteomes" id="UP001152598">
    <property type="component" value="Unassembled WGS sequence"/>
</dbReference>
<evidence type="ECO:0000256" key="2">
    <source>
        <dbReference type="ARBA" id="ARBA00023315"/>
    </source>
</evidence>
<name>A0AAP3Z2R6_9LACT</name>
<dbReference type="RefSeq" id="WP_278228440.1">
    <property type="nucleotide sequence ID" value="NZ_JAOWLV010000006.1"/>
</dbReference>
<dbReference type="Gene3D" id="3.40.630.30">
    <property type="match status" value="1"/>
</dbReference>
<dbReference type="InterPro" id="IPR000182">
    <property type="entry name" value="GNAT_dom"/>
</dbReference>
<dbReference type="SUPFAM" id="SSF55729">
    <property type="entry name" value="Acyl-CoA N-acyltransferases (Nat)"/>
    <property type="match status" value="1"/>
</dbReference>
<feature type="domain" description="N-acetyltransferase" evidence="3">
    <location>
        <begin position="13"/>
        <end position="150"/>
    </location>
</feature>
<dbReference type="PANTHER" id="PTHR43800">
    <property type="entry name" value="PEPTIDYL-LYSINE N-ACETYLTRANSFERASE YJAB"/>
    <property type="match status" value="1"/>
</dbReference>
<evidence type="ECO:0000256" key="1">
    <source>
        <dbReference type="ARBA" id="ARBA00022679"/>
    </source>
</evidence>
<dbReference type="PANTHER" id="PTHR43800:SF1">
    <property type="entry name" value="PEPTIDYL-LYSINE N-ACETYLTRANSFERASE YJAB"/>
    <property type="match status" value="1"/>
</dbReference>
<dbReference type="PROSITE" id="PS51186">
    <property type="entry name" value="GNAT"/>
    <property type="match status" value="1"/>
</dbReference>
<evidence type="ECO:0000313" key="5">
    <source>
        <dbReference type="Proteomes" id="UP001152598"/>
    </source>
</evidence>